<dbReference type="InterPro" id="IPR036113">
    <property type="entry name" value="Asp/Glu-ADT_sf_sub_c"/>
</dbReference>
<reference evidence="2 3" key="1">
    <citation type="submission" date="2017-11" db="EMBL/GenBank/DDBJ databases">
        <title>Genomic Encyclopedia of Archaeal and Bacterial Type Strains, Phase II (KMG-II): From Individual Species to Whole Genera.</title>
        <authorList>
            <person name="Goeker M."/>
        </authorList>
    </citation>
    <scope>NUCLEOTIDE SEQUENCE [LARGE SCALE GENOMIC DNA]</scope>
    <source>
        <strain evidence="2 3">DSM 27268</strain>
    </source>
</reference>
<dbReference type="GO" id="GO:0016740">
    <property type="term" value="F:transferase activity"/>
    <property type="evidence" value="ECO:0007669"/>
    <property type="project" value="UniProtKB-KW"/>
</dbReference>
<name>A0A2M9CWT6_9BACT</name>
<dbReference type="GO" id="GO:0005524">
    <property type="term" value="F:ATP binding"/>
    <property type="evidence" value="ECO:0007669"/>
    <property type="project" value="UniProtKB-KW"/>
</dbReference>
<comment type="catalytic activity">
    <reaction evidence="1">
        <text>L-glutamyl-tRNA(Gln) + L-glutamine + ATP + H2O = L-glutaminyl-tRNA(Gln) + L-glutamate + ADP + phosphate + H(+)</text>
        <dbReference type="Rhea" id="RHEA:17521"/>
        <dbReference type="Rhea" id="RHEA-COMP:9681"/>
        <dbReference type="Rhea" id="RHEA-COMP:9684"/>
        <dbReference type="ChEBI" id="CHEBI:15377"/>
        <dbReference type="ChEBI" id="CHEBI:15378"/>
        <dbReference type="ChEBI" id="CHEBI:29985"/>
        <dbReference type="ChEBI" id="CHEBI:30616"/>
        <dbReference type="ChEBI" id="CHEBI:43474"/>
        <dbReference type="ChEBI" id="CHEBI:58359"/>
        <dbReference type="ChEBI" id="CHEBI:78520"/>
        <dbReference type="ChEBI" id="CHEBI:78521"/>
        <dbReference type="ChEBI" id="CHEBI:456216"/>
    </reaction>
</comment>
<dbReference type="EC" id="6.3.5.-" evidence="1"/>
<dbReference type="AlphaFoldDB" id="A0A2M9CWT6"/>
<dbReference type="GO" id="GO:0006412">
    <property type="term" value="P:translation"/>
    <property type="evidence" value="ECO:0007669"/>
    <property type="project" value="UniProtKB-UniRule"/>
</dbReference>
<dbReference type="GO" id="GO:0006450">
    <property type="term" value="P:regulation of translational fidelity"/>
    <property type="evidence" value="ECO:0007669"/>
    <property type="project" value="InterPro"/>
</dbReference>
<gene>
    <name evidence="1" type="primary">gatC</name>
    <name evidence="2" type="ORF">BXY57_2017</name>
</gene>
<dbReference type="InterPro" id="IPR003837">
    <property type="entry name" value="GatC"/>
</dbReference>
<comment type="caution">
    <text evidence="2">The sequence shown here is derived from an EMBL/GenBank/DDBJ whole genome shotgun (WGS) entry which is preliminary data.</text>
</comment>
<dbReference type="HAMAP" id="MF_00122">
    <property type="entry name" value="GatC"/>
    <property type="match status" value="1"/>
</dbReference>
<dbReference type="Proteomes" id="UP000230000">
    <property type="component" value="Unassembled WGS sequence"/>
</dbReference>
<comment type="catalytic activity">
    <reaction evidence="1">
        <text>L-aspartyl-tRNA(Asn) + L-glutamine + ATP + H2O = L-asparaginyl-tRNA(Asn) + L-glutamate + ADP + phosphate + 2 H(+)</text>
        <dbReference type="Rhea" id="RHEA:14513"/>
        <dbReference type="Rhea" id="RHEA-COMP:9674"/>
        <dbReference type="Rhea" id="RHEA-COMP:9677"/>
        <dbReference type="ChEBI" id="CHEBI:15377"/>
        <dbReference type="ChEBI" id="CHEBI:15378"/>
        <dbReference type="ChEBI" id="CHEBI:29985"/>
        <dbReference type="ChEBI" id="CHEBI:30616"/>
        <dbReference type="ChEBI" id="CHEBI:43474"/>
        <dbReference type="ChEBI" id="CHEBI:58359"/>
        <dbReference type="ChEBI" id="CHEBI:78515"/>
        <dbReference type="ChEBI" id="CHEBI:78516"/>
        <dbReference type="ChEBI" id="CHEBI:456216"/>
    </reaction>
</comment>
<comment type="subunit">
    <text evidence="1">Heterotrimer of A, B and C subunits.</text>
</comment>
<evidence type="ECO:0000256" key="1">
    <source>
        <dbReference type="HAMAP-Rule" id="MF_00122"/>
    </source>
</evidence>
<proteinExistence type="inferred from homology"/>
<keyword evidence="3" id="KW-1185">Reference proteome</keyword>
<organism evidence="2 3">
    <name type="scientific">Thermoflavifilum aggregans</name>
    <dbReference type="NCBI Taxonomy" id="454188"/>
    <lineage>
        <taxon>Bacteria</taxon>
        <taxon>Pseudomonadati</taxon>
        <taxon>Bacteroidota</taxon>
        <taxon>Chitinophagia</taxon>
        <taxon>Chitinophagales</taxon>
        <taxon>Chitinophagaceae</taxon>
        <taxon>Thermoflavifilum</taxon>
    </lineage>
</organism>
<keyword evidence="1" id="KW-0436">Ligase</keyword>
<evidence type="ECO:0000313" key="2">
    <source>
        <dbReference type="EMBL" id="PJJ76402.1"/>
    </source>
</evidence>
<dbReference type="NCBIfam" id="TIGR00135">
    <property type="entry name" value="gatC"/>
    <property type="match status" value="1"/>
</dbReference>
<dbReference type="GO" id="GO:0050567">
    <property type="term" value="F:glutaminyl-tRNA synthase (glutamine-hydrolyzing) activity"/>
    <property type="evidence" value="ECO:0007669"/>
    <property type="project" value="UniProtKB-UniRule"/>
</dbReference>
<dbReference type="GO" id="GO:0050566">
    <property type="term" value="F:asparaginyl-tRNA synthase (glutamine-hydrolyzing) activity"/>
    <property type="evidence" value="ECO:0007669"/>
    <property type="project" value="RHEA"/>
</dbReference>
<dbReference type="Gene3D" id="1.10.20.60">
    <property type="entry name" value="Glu-tRNAGln amidotransferase C subunit, N-terminal domain"/>
    <property type="match status" value="1"/>
</dbReference>
<comment type="function">
    <text evidence="1">Allows the formation of correctly charged Asn-tRNA(Asn) or Gln-tRNA(Gln) through the transamidation of misacylated Asp-tRNA(Asn) or Glu-tRNA(Gln) in organisms which lack either or both of asparaginyl-tRNA or glutaminyl-tRNA synthetases. The reaction takes place in the presence of glutamine and ATP through an activated phospho-Asp-tRNA(Asn) or phospho-Glu-tRNA(Gln).</text>
</comment>
<keyword evidence="1" id="KW-0547">Nucleotide-binding</keyword>
<dbReference type="PANTHER" id="PTHR15004">
    <property type="entry name" value="GLUTAMYL-TRNA(GLN) AMIDOTRANSFERASE SUBUNIT C, MITOCHONDRIAL"/>
    <property type="match status" value="1"/>
</dbReference>
<accession>A0A2M9CWT6</accession>
<dbReference type="GO" id="GO:0070681">
    <property type="term" value="P:glutaminyl-tRNAGln biosynthesis via transamidation"/>
    <property type="evidence" value="ECO:0007669"/>
    <property type="project" value="TreeGrafter"/>
</dbReference>
<sequence length="96" mass="10915">MEISDDLIRRLCDLARLNYDEAEAASLKKDLQRMIAFIEKLNEVDTTGVEPLIFLTDHMHPLREDTVSSDLSREQALELAPDRNGSFFQVPPVKTA</sequence>
<dbReference type="SUPFAM" id="SSF141000">
    <property type="entry name" value="Glu-tRNAGln amidotransferase C subunit"/>
    <property type="match status" value="1"/>
</dbReference>
<comment type="similarity">
    <text evidence="1">Belongs to the GatC family.</text>
</comment>
<evidence type="ECO:0000313" key="3">
    <source>
        <dbReference type="Proteomes" id="UP000230000"/>
    </source>
</evidence>
<dbReference type="OrthoDB" id="9813938at2"/>
<keyword evidence="1" id="KW-0648">Protein biosynthesis</keyword>
<keyword evidence="2" id="KW-0808">Transferase</keyword>
<protein>
    <recommendedName>
        <fullName evidence="1">Aspartyl/glutamyl-tRNA(Asn/Gln) amidotransferase subunit C</fullName>
        <shortName evidence="1">Asp/Glu-ADT subunit C</shortName>
        <ecNumber evidence="1">6.3.5.-</ecNumber>
    </recommendedName>
</protein>
<dbReference type="Pfam" id="PF02686">
    <property type="entry name" value="GatC"/>
    <property type="match status" value="1"/>
</dbReference>
<dbReference type="PANTHER" id="PTHR15004:SF0">
    <property type="entry name" value="GLUTAMYL-TRNA(GLN) AMIDOTRANSFERASE SUBUNIT C, MITOCHONDRIAL"/>
    <property type="match status" value="1"/>
</dbReference>
<dbReference type="RefSeq" id="WP_100314893.1">
    <property type="nucleotide sequence ID" value="NZ_PGFG01000001.1"/>
</dbReference>
<dbReference type="EMBL" id="PGFG01000001">
    <property type="protein sequence ID" value="PJJ76402.1"/>
    <property type="molecule type" value="Genomic_DNA"/>
</dbReference>
<keyword evidence="1" id="KW-0067">ATP-binding</keyword>